<comment type="caution">
    <text evidence="1">The sequence shown here is derived from an EMBL/GenBank/DDBJ whole genome shotgun (WGS) entry which is preliminary data.</text>
</comment>
<dbReference type="RefSeq" id="WP_117493165.1">
    <property type="nucleotide sequence ID" value="NZ_QVIG01000004.1"/>
</dbReference>
<dbReference type="AlphaFoldDB" id="A0A372ZIN9"/>
<name>A0A372ZIN9_9ACTN</name>
<gene>
    <name evidence="1" type="ORF">DR950_41925</name>
</gene>
<sequence length="152" mass="17752">MPVPPPLQDPPADALPEGFRRTRAEIELLLDQAEEEIHFEWNGQPWGEHHPDRLLTMWCSRPPEAARGVKECCRWVLGHRPTGPLTDRTTSYPPTKEELAKENFRARDVVEQLIPEWRRIGDDYAAAFIRTLRWMRGDDDERPIVEPGRTRH</sequence>
<accession>A0A372ZIN9</accession>
<organism evidence="1 2">
    <name type="scientific">Kitasatospora xanthocidica</name>
    <dbReference type="NCBI Taxonomy" id="83382"/>
    <lineage>
        <taxon>Bacteria</taxon>
        <taxon>Bacillati</taxon>
        <taxon>Actinomycetota</taxon>
        <taxon>Actinomycetes</taxon>
        <taxon>Kitasatosporales</taxon>
        <taxon>Streptomycetaceae</taxon>
        <taxon>Kitasatospora</taxon>
    </lineage>
</organism>
<dbReference type="EMBL" id="QVIG01000004">
    <property type="protein sequence ID" value="RGD55424.1"/>
    <property type="molecule type" value="Genomic_DNA"/>
</dbReference>
<proteinExistence type="predicted"/>
<dbReference type="Proteomes" id="UP000263377">
    <property type="component" value="Unassembled WGS sequence"/>
</dbReference>
<evidence type="ECO:0000313" key="1">
    <source>
        <dbReference type="EMBL" id="RGD55424.1"/>
    </source>
</evidence>
<evidence type="ECO:0000313" key="2">
    <source>
        <dbReference type="Proteomes" id="UP000263377"/>
    </source>
</evidence>
<reference evidence="1 2" key="1">
    <citation type="submission" date="2018-08" db="EMBL/GenBank/DDBJ databases">
        <title>Diversity &amp; Physiological Properties of Lignin-Decomposing Actinobacteria from Soil.</title>
        <authorList>
            <person name="Roh S.G."/>
            <person name="Kim S.B."/>
        </authorList>
    </citation>
    <scope>NUCLEOTIDE SEQUENCE [LARGE SCALE GENOMIC DNA]</scope>
    <source>
        <strain evidence="1 2">MMS17-GH009</strain>
    </source>
</reference>
<keyword evidence="2" id="KW-1185">Reference proteome</keyword>
<protein>
    <submittedName>
        <fullName evidence="1">Uncharacterized protein</fullName>
    </submittedName>
</protein>